<sequence>MDQHRKAGIDSILQLDVRTLPYLLPLDIKLSVEKEKRLAMAQPLKGNIRKCYYRDDYEEGSPTLTGGSPGEALQR</sequence>
<evidence type="ECO:0000313" key="1">
    <source>
        <dbReference type="EMBL" id="EPS74004.1"/>
    </source>
</evidence>
<dbReference type="Proteomes" id="UP000015453">
    <property type="component" value="Unassembled WGS sequence"/>
</dbReference>
<gene>
    <name evidence="1" type="ORF">M569_00753</name>
</gene>
<name>S8D2Q7_9LAMI</name>
<dbReference type="EMBL" id="AUSU01000220">
    <property type="protein sequence ID" value="EPS74004.1"/>
    <property type="molecule type" value="Genomic_DNA"/>
</dbReference>
<keyword evidence="2" id="KW-1185">Reference proteome</keyword>
<accession>S8D2Q7</accession>
<reference evidence="1 2" key="1">
    <citation type="journal article" date="2013" name="BMC Genomics">
        <title>The miniature genome of a carnivorous plant Genlisea aurea contains a low number of genes and short non-coding sequences.</title>
        <authorList>
            <person name="Leushkin E.V."/>
            <person name="Sutormin R.A."/>
            <person name="Nabieva E.R."/>
            <person name="Penin A.A."/>
            <person name="Kondrashov A.S."/>
            <person name="Logacheva M.D."/>
        </authorList>
    </citation>
    <scope>NUCLEOTIDE SEQUENCE [LARGE SCALE GENOMIC DNA]</scope>
</reference>
<evidence type="ECO:0000313" key="2">
    <source>
        <dbReference type="Proteomes" id="UP000015453"/>
    </source>
</evidence>
<comment type="caution">
    <text evidence="1">The sequence shown here is derived from an EMBL/GenBank/DDBJ whole genome shotgun (WGS) entry which is preliminary data.</text>
</comment>
<proteinExistence type="predicted"/>
<organism evidence="1 2">
    <name type="scientific">Genlisea aurea</name>
    <dbReference type="NCBI Taxonomy" id="192259"/>
    <lineage>
        <taxon>Eukaryota</taxon>
        <taxon>Viridiplantae</taxon>
        <taxon>Streptophyta</taxon>
        <taxon>Embryophyta</taxon>
        <taxon>Tracheophyta</taxon>
        <taxon>Spermatophyta</taxon>
        <taxon>Magnoliopsida</taxon>
        <taxon>eudicotyledons</taxon>
        <taxon>Gunneridae</taxon>
        <taxon>Pentapetalae</taxon>
        <taxon>asterids</taxon>
        <taxon>lamiids</taxon>
        <taxon>Lamiales</taxon>
        <taxon>Lentibulariaceae</taxon>
        <taxon>Genlisea</taxon>
    </lineage>
</organism>
<protein>
    <submittedName>
        <fullName evidence="1">Uncharacterized protein</fullName>
    </submittedName>
</protein>
<dbReference type="AlphaFoldDB" id="S8D2Q7"/>